<keyword evidence="2" id="KW-0645">Protease</keyword>
<feature type="signal peptide" evidence="5">
    <location>
        <begin position="1"/>
        <end position="29"/>
    </location>
</feature>
<dbReference type="InterPro" id="IPR051794">
    <property type="entry name" value="PG_Endopeptidase_C40"/>
</dbReference>
<proteinExistence type="inferred from homology"/>
<feature type="domain" description="NlpC/P60" evidence="6">
    <location>
        <begin position="114"/>
        <end position="223"/>
    </location>
</feature>
<evidence type="ECO:0000313" key="8">
    <source>
        <dbReference type="Proteomes" id="UP001596527"/>
    </source>
</evidence>
<keyword evidence="3" id="KW-0378">Hydrolase</keyword>
<evidence type="ECO:0000313" key="7">
    <source>
        <dbReference type="EMBL" id="MFC7579841.1"/>
    </source>
</evidence>
<feature type="chain" id="PRO_5046046824" evidence="5">
    <location>
        <begin position="30"/>
        <end position="223"/>
    </location>
</feature>
<dbReference type="Pfam" id="PF00877">
    <property type="entry name" value="NLPC_P60"/>
    <property type="match status" value="1"/>
</dbReference>
<keyword evidence="5" id="KW-0732">Signal</keyword>
<dbReference type="SUPFAM" id="SSF54001">
    <property type="entry name" value="Cysteine proteinases"/>
    <property type="match status" value="1"/>
</dbReference>
<evidence type="ECO:0000256" key="2">
    <source>
        <dbReference type="ARBA" id="ARBA00022670"/>
    </source>
</evidence>
<organism evidence="7 8">
    <name type="scientific">Schaalia naturae</name>
    <dbReference type="NCBI Taxonomy" id="635203"/>
    <lineage>
        <taxon>Bacteria</taxon>
        <taxon>Bacillati</taxon>
        <taxon>Actinomycetota</taxon>
        <taxon>Actinomycetes</taxon>
        <taxon>Actinomycetales</taxon>
        <taxon>Actinomycetaceae</taxon>
        <taxon>Schaalia</taxon>
    </lineage>
</organism>
<evidence type="ECO:0000256" key="5">
    <source>
        <dbReference type="SAM" id="SignalP"/>
    </source>
</evidence>
<dbReference type="InterPro" id="IPR000064">
    <property type="entry name" value="NLP_P60_dom"/>
</dbReference>
<dbReference type="RefSeq" id="WP_380971369.1">
    <property type="nucleotide sequence ID" value="NZ_JBHTEF010000001.1"/>
</dbReference>
<protein>
    <submittedName>
        <fullName evidence="7">C40 family peptidase</fullName>
    </submittedName>
</protein>
<evidence type="ECO:0000259" key="6">
    <source>
        <dbReference type="PROSITE" id="PS51935"/>
    </source>
</evidence>
<gene>
    <name evidence="7" type="ORF">ACFQWG_01165</name>
</gene>
<keyword evidence="8" id="KW-1185">Reference proteome</keyword>
<reference evidence="8" key="1">
    <citation type="journal article" date="2019" name="Int. J. Syst. Evol. Microbiol.">
        <title>The Global Catalogue of Microorganisms (GCM) 10K type strain sequencing project: providing services to taxonomists for standard genome sequencing and annotation.</title>
        <authorList>
            <consortium name="The Broad Institute Genomics Platform"/>
            <consortium name="The Broad Institute Genome Sequencing Center for Infectious Disease"/>
            <person name="Wu L."/>
            <person name="Ma J."/>
        </authorList>
    </citation>
    <scope>NUCLEOTIDE SEQUENCE [LARGE SCALE GENOMIC DNA]</scope>
    <source>
        <strain evidence="8">CCUG 56698</strain>
    </source>
</reference>
<comment type="similarity">
    <text evidence="1">Belongs to the peptidase C40 family.</text>
</comment>
<dbReference type="InterPro" id="IPR038765">
    <property type="entry name" value="Papain-like_cys_pep_sf"/>
</dbReference>
<comment type="caution">
    <text evidence="7">The sequence shown here is derived from an EMBL/GenBank/DDBJ whole genome shotgun (WGS) entry which is preliminary data.</text>
</comment>
<accession>A0ABW2SI91</accession>
<dbReference type="Proteomes" id="UP001596527">
    <property type="component" value="Unassembled WGS sequence"/>
</dbReference>
<evidence type="ECO:0000256" key="1">
    <source>
        <dbReference type="ARBA" id="ARBA00007074"/>
    </source>
</evidence>
<dbReference type="PANTHER" id="PTHR47359">
    <property type="entry name" value="PEPTIDOGLYCAN DL-ENDOPEPTIDASE CWLO"/>
    <property type="match status" value="1"/>
</dbReference>
<dbReference type="PANTHER" id="PTHR47359:SF3">
    <property type="entry name" value="NLP_P60 DOMAIN-CONTAINING PROTEIN-RELATED"/>
    <property type="match status" value="1"/>
</dbReference>
<evidence type="ECO:0000256" key="3">
    <source>
        <dbReference type="ARBA" id="ARBA00022801"/>
    </source>
</evidence>
<name>A0ABW2SI91_9ACTO</name>
<dbReference type="PROSITE" id="PS51935">
    <property type="entry name" value="NLPC_P60"/>
    <property type="match status" value="1"/>
</dbReference>
<sequence length="223" mass="22122">MNLTSTRGTAVVSVTGLAITAAVAGVAQAAPTASTDPALLSPAANVTNLPTTVSVPDISWSADIEDVEDIAATAEAPAPEPVAAEETTTQAGTATATAAVAATAATASAAIPANVSSSSIVGIAYSLLGIPYAYGGSSLAGMDCSGFTQYVYAQAGISIPRTSYAQEAGGTIIPASEAVPGDLLSWGYHVAIYIGDGMMIDSSTPGTVTSVRAIWGSPVYVRY</sequence>
<evidence type="ECO:0000256" key="4">
    <source>
        <dbReference type="ARBA" id="ARBA00022807"/>
    </source>
</evidence>
<dbReference type="Gene3D" id="3.90.1720.10">
    <property type="entry name" value="endopeptidase domain like (from Nostoc punctiforme)"/>
    <property type="match status" value="1"/>
</dbReference>
<dbReference type="EMBL" id="JBHTEF010000001">
    <property type="protein sequence ID" value="MFC7579841.1"/>
    <property type="molecule type" value="Genomic_DNA"/>
</dbReference>
<keyword evidence="4" id="KW-0788">Thiol protease</keyword>